<feature type="compositionally biased region" description="Low complexity" evidence="4">
    <location>
        <begin position="204"/>
        <end position="221"/>
    </location>
</feature>
<dbReference type="SUPFAM" id="SSF47769">
    <property type="entry name" value="SAM/Pointed domain"/>
    <property type="match status" value="1"/>
</dbReference>
<dbReference type="InterPro" id="IPR000418">
    <property type="entry name" value="Ets_dom"/>
</dbReference>
<keyword evidence="8" id="KW-1185">Reference proteome</keyword>
<dbReference type="SMART" id="SM00251">
    <property type="entry name" value="SAM_PNT"/>
    <property type="match status" value="1"/>
</dbReference>
<dbReference type="Proteomes" id="UP001497623">
    <property type="component" value="Unassembled WGS sequence"/>
</dbReference>
<evidence type="ECO:0000256" key="4">
    <source>
        <dbReference type="SAM" id="MobiDB-lite"/>
    </source>
</evidence>
<dbReference type="Pfam" id="PF00178">
    <property type="entry name" value="Ets"/>
    <property type="match status" value="1"/>
</dbReference>
<dbReference type="EMBL" id="CAXKWB010002111">
    <property type="protein sequence ID" value="CAL4066217.1"/>
    <property type="molecule type" value="Genomic_DNA"/>
</dbReference>
<dbReference type="InterPro" id="IPR003118">
    <property type="entry name" value="Pointed_dom"/>
</dbReference>
<evidence type="ECO:0000313" key="7">
    <source>
        <dbReference type="EMBL" id="CAL4066217.1"/>
    </source>
</evidence>
<dbReference type="FunFam" id="1.10.150.50:FF:000014">
    <property type="entry name" value="Protein c-ets-1 isoform 1"/>
    <property type="match status" value="1"/>
</dbReference>
<comment type="subcellular location">
    <subcellularLocation>
        <location evidence="3">Nucleus</location>
    </subcellularLocation>
</comment>
<evidence type="ECO:0000313" key="8">
    <source>
        <dbReference type="Proteomes" id="UP001497623"/>
    </source>
</evidence>
<protein>
    <recommendedName>
        <fullName evidence="9">ETS-like protein pointed</fullName>
    </recommendedName>
</protein>
<comment type="similarity">
    <text evidence="1 3">Belongs to the ETS family.</text>
</comment>
<dbReference type="PROSITE" id="PS00346">
    <property type="entry name" value="ETS_DOMAIN_2"/>
    <property type="match status" value="1"/>
</dbReference>
<evidence type="ECO:0000259" key="6">
    <source>
        <dbReference type="PROSITE" id="PS51433"/>
    </source>
</evidence>
<dbReference type="PANTHER" id="PTHR11849:SF289">
    <property type="entry name" value="ETS-LIKE PROTEIN POINTED"/>
    <property type="match status" value="1"/>
</dbReference>
<organism evidence="7 8">
    <name type="scientific">Meganyctiphanes norvegica</name>
    <name type="common">Northern krill</name>
    <name type="synonym">Thysanopoda norvegica</name>
    <dbReference type="NCBI Taxonomy" id="48144"/>
    <lineage>
        <taxon>Eukaryota</taxon>
        <taxon>Metazoa</taxon>
        <taxon>Ecdysozoa</taxon>
        <taxon>Arthropoda</taxon>
        <taxon>Crustacea</taxon>
        <taxon>Multicrustacea</taxon>
        <taxon>Malacostraca</taxon>
        <taxon>Eumalacostraca</taxon>
        <taxon>Eucarida</taxon>
        <taxon>Euphausiacea</taxon>
        <taxon>Euphausiidae</taxon>
        <taxon>Meganyctiphanes</taxon>
    </lineage>
</organism>
<keyword evidence="3" id="KW-0539">Nucleus</keyword>
<dbReference type="InterPro" id="IPR013761">
    <property type="entry name" value="SAM/pointed_sf"/>
</dbReference>
<dbReference type="PROSITE" id="PS51433">
    <property type="entry name" value="PNT"/>
    <property type="match status" value="1"/>
</dbReference>
<dbReference type="FunFam" id="1.10.10.10:FF:001050">
    <property type="entry name" value="Predicted protein"/>
    <property type="match status" value="1"/>
</dbReference>
<dbReference type="GO" id="GO:0000981">
    <property type="term" value="F:DNA-binding transcription factor activity, RNA polymerase II-specific"/>
    <property type="evidence" value="ECO:0007669"/>
    <property type="project" value="TreeGrafter"/>
</dbReference>
<gene>
    <name evidence="7" type="ORF">MNOR_LOCUS5464</name>
</gene>
<evidence type="ECO:0008006" key="9">
    <source>
        <dbReference type="Google" id="ProtNLM"/>
    </source>
</evidence>
<dbReference type="CDD" id="cd08533">
    <property type="entry name" value="SAM_PNT-ETS-1_2"/>
    <property type="match status" value="1"/>
</dbReference>
<dbReference type="SUPFAM" id="SSF46785">
    <property type="entry name" value="Winged helix' DNA-binding domain"/>
    <property type="match status" value="1"/>
</dbReference>
<dbReference type="GO" id="GO:0030154">
    <property type="term" value="P:cell differentiation"/>
    <property type="evidence" value="ECO:0007669"/>
    <property type="project" value="TreeGrafter"/>
</dbReference>
<dbReference type="InterPro" id="IPR036390">
    <property type="entry name" value="WH_DNA-bd_sf"/>
</dbReference>
<comment type="caution">
    <text evidence="7">The sequence shown here is derived from an EMBL/GenBank/DDBJ whole genome shotgun (WGS) entry which is preliminary data.</text>
</comment>
<dbReference type="InterPro" id="IPR036388">
    <property type="entry name" value="WH-like_DNA-bd_sf"/>
</dbReference>
<feature type="domain" description="ETS" evidence="5">
    <location>
        <begin position="441"/>
        <end position="521"/>
    </location>
</feature>
<dbReference type="Pfam" id="PF02198">
    <property type="entry name" value="SAM_PNT"/>
    <property type="match status" value="1"/>
</dbReference>
<dbReference type="GO" id="GO:0043565">
    <property type="term" value="F:sequence-specific DNA binding"/>
    <property type="evidence" value="ECO:0007669"/>
    <property type="project" value="InterPro"/>
</dbReference>
<evidence type="ECO:0000256" key="2">
    <source>
        <dbReference type="ARBA" id="ARBA00023125"/>
    </source>
</evidence>
<name>A0AAV2Q047_MEGNR</name>
<evidence type="ECO:0000256" key="3">
    <source>
        <dbReference type="RuleBase" id="RU004019"/>
    </source>
</evidence>
<dbReference type="SMART" id="SM00413">
    <property type="entry name" value="ETS"/>
    <property type="match status" value="1"/>
</dbReference>
<accession>A0AAV2Q047</accession>
<dbReference type="PANTHER" id="PTHR11849">
    <property type="entry name" value="ETS"/>
    <property type="match status" value="1"/>
</dbReference>
<dbReference type="PRINTS" id="PR00454">
    <property type="entry name" value="ETSDOMAIN"/>
</dbReference>
<sequence length="549" mass="61713">MYVDFLPPPNKMGIKSLKSLSHTKPVKPELVRLDLRLVDGGLGDPDVLRRHYNLPAGPVPPLTPGTTKKMTDALRASFESWEKDRERHNITKDPKQWTEDHVRQWLMWAIKDFSLEGISVQEFQMRGRDLVGMGRESFLARTPPFMGDILWQHLEFLQKDVEDETASLAHVPSTFHDYVHVPDFNEFLEGYSGPLPEHKVNPVSLTSSPSTSLSQISPQSSQATTTHISSPSLTISTAVSSIATTSHTTSHSNGSSTPHPTAVTTQLQYLEGGYSTESMGAVSEAPSEGSPGSYVPQTDAEAYADSYHALPDNHHAVAHYLDQSAHDFYSLHDKYRIPYFKYPQPTHRYTHEYPDSYTSHYDPQFQTVPQVVSDQWATALSQGHDLSQVHNVAPNLAHYLPPRQVDTPDIKPNPGLLGPGAPMGYQTGSTGGPCFTGSGPIQLWQFLLELLTDKKSQGYISWTGDGWEFKLTDPDEVARLWGMRKNKPKMNYEKLSRGLRYYYDKNIIHKTAGKRYVYRFVCDLQSLLGYSPEELHAMVDLKPEKKDDD</sequence>
<feature type="region of interest" description="Disordered" evidence="4">
    <location>
        <begin position="277"/>
        <end position="297"/>
    </location>
</feature>
<dbReference type="PROSITE" id="PS00345">
    <property type="entry name" value="ETS_DOMAIN_1"/>
    <property type="match status" value="1"/>
</dbReference>
<dbReference type="Gene3D" id="1.10.10.10">
    <property type="entry name" value="Winged helix-like DNA-binding domain superfamily/Winged helix DNA-binding domain"/>
    <property type="match status" value="1"/>
</dbReference>
<dbReference type="Gene3D" id="1.10.150.50">
    <property type="entry name" value="Transcription Factor, Ets-1"/>
    <property type="match status" value="1"/>
</dbReference>
<keyword evidence="2 3" id="KW-0238">DNA-binding</keyword>
<evidence type="ECO:0000259" key="5">
    <source>
        <dbReference type="PROSITE" id="PS50061"/>
    </source>
</evidence>
<reference evidence="7 8" key="1">
    <citation type="submission" date="2024-05" db="EMBL/GenBank/DDBJ databases">
        <authorList>
            <person name="Wallberg A."/>
        </authorList>
    </citation>
    <scope>NUCLEOTIDE SEQUENCE [LARGE SCALE GENOMIC DNA]</scope>
</reference>
<proteinExistence type="inferred from homology"/>
<dbReference type="InterPro" id="IPR046328">
    <property type="entry name" value="ETS_fam"/>
</dbReference>
<dbReference type="PROSITE" id="PS50061">
    <property type="entry name" value="ETS_DOMAIN_3"/>
    <property type="match status" value="1"/>
</dbReference>
<dbReference type="AlphaFoldDB" id="A0AAV2Q047"/>
<feature type="region of interest" description="Disordered" evidence="4">
    <location>
        <begin position="199"/>
        <end position="230"/>
    </location>
</feature>
<feature type="domain" description="PNT" evidence="6">
    <location>
        <begin position="76"/>
        <end position="161"/>
    </location>
</feature>
<evidence type="ECO:0000256" key="1">
    <source>
        <dbReference type="ARBA" id="ARBA00005562"/>
    </source>
</evidence>
<dbReference type="GO" id="GO:0005634">
    <property type="term" value="C:nucleus"/>
    <property type="evidence" value="ECO:0007669"/>
    <property type="project" value="UniProtKB-SubCell"/>
</dbReference>